<dbReference type="Proteomes" id="UP000887576">
    <property type="component" value="Unplaced"/>
</dbReference>
<dbReference type="WBParaSite" id="JU765_v2.g18325.t1">
    <property type="protein sequence ID" value="JU765_v2.g18325.t1"/>
    <property type="gene ID" value="JU765_v2.g18325"/>
</dbReference>
<accession>A0AC34QPQ7</accession>
<organism evidence="1 2">
    <name type="scientific">Panagrolaimus sp. JU765</name>
    <dbReference type="NCBI Taxonomy" id="591449"/>
    <lineage>
        <taxon>Eukaryota</taxon>
        <taxon>Metazoa</taxon>
        <taxon>Ecdysozoa</taxon>
        <taxon>Nematoda</taxon>
        <taxon>Chromadorea</taxon>
        <taxon>Rhabditida</taxon>
        <taxon>Tylenchina</taxon>
        <taxon>Panagrolaimomorpha</taxon>
        <taxon>Panagrolaimoidea</taxon>
        <taxon>Panagrolaimidae</taxon>
        <taxon>Panagrolaimus</taxon>
    </lineage>
</organism>
<proteinExistence type="predicted"/>
<sequence length="383" mass="44135">MTATVNGQDDDLNKKILKQIEYYFGNVNLQRDKFLQDEIKKEHGWVPLDVLLTFNRLKQLTTDKKVIAEALKTSDVVDVSEDGEKVRRNPDVPIPENTLEFWNEIKTRTVYVKGFEPDTKLDDILSYLKPYGTVQNVVMRRLKDTKAFKGSVFATFATTEEAQKVVESEDAKTFNEKEMTRMMQKDYWAKSIAESKEKKAAKKALIQQKKIEAIQEEQGARFVKGQIMLAKNFPTDQIPLNTLREFFGKYAPVGYIDVNKEAGEAQIRFNSEQEDIVRDILKKVEESGEKVVFMDKELELSILEGDEEAKYWADFNKAKALKKFENKKNRGKKRPYGGNNRFQNKRARTHKKFDDDGDEVGQEAEGSEEKTGDSEKPQPEVES</sequence>
<evidence type="ECO:0000313" key="1">
    <source>
        <dbReference type="Proteomes" id="UP000887576"/>
    </source>
</evidence>
<reference evidence="2" key="1">
    <citation type="submission" date="2022-11" db="UniProtKB">
        <authorList>
            <consortium name="WormBaseParasite"/>
        </authorList>
    </citation>
    <scope>IDENTIFICATION</scope>
</reference>
<evidence type="ECO:0000313" key="2">
    <source>
        <dbReference type="WBParaSite" id="JU765_v2.g18325.t1"/>
    </source>
</evidence>
<name>A0AC34QPQ7_9BILA</name>
<protein>
    <submittedName>
        <fullName evidence="2">La protein</fullName>
    </submittedName>
</protein>